<dbReference type="Proteomes" id="UP001367508">
    <property type="component" value="Unassembled WGS sequence"/>
</dbReference>
<protein>
    <submittedName>
        <fullName evidence="2">Uncharacterized protein</fullName>
    </submittedName>
</protein>
<comment type="caution">
    <text evidence="2">The sequence shown here is derived from an EMBL/GenBank/DDBJ whole genome shotgun (WGS) entry which is preliminary data.</text>
</comment>
<dbReference type="EMBL" id="JAYMYQ010000003">
    <property type="protein sequence ID" value="KAK7345331.1"/>
    <property type="molecule type" value="Genomic_DNA"/>
</dbReference>
<name>A0AAN9M024_CANGL</name>
<evidence type="ECO:0000313" key="3">
    <source>
        <dbReference type="Proteomes" id="UP001367508"/>
    </source>
</evidence>
<gene>
    <name evidence="2" type="ORF">VNO77_15933</name>
</gene>
<proteinExistence type="predicted"/>
<sequence length="123" mass="13996">MKEKLASYRGEEGRTPMVNPLQLQNCHKTRLPPSKGKVKSQQASHDHDQVVLHSLDPRFKDQKTKENTSKVSEMKSYLGGKLHTFFVGVSCSRLARASAITYFIPCLHIHVPSFFPPFFFFSS</sequence>
<reference evidence="2 3" key="1">
    <citation type="submission" date="2024-01" db="EMBL/GenBank/DDBJ databases">
        <title>The genomes of 5 underutilized Papilionoideae crops provide insights into root nodulation and disease resistanc.</title>
        <authorList>
            <person name="Jiang F."/>
        </authorList>
    </citation>
    <scope>NUCLEOTIDE SEQUENCE [LARGE SCALE GENOMIC DNA]</scope>
    <source>
        <strain evidence="2">LVBAO_FW01</strain>
        <tissue evidence="2">Leaves</tissue>
    </source>
</reference>
<accession>A0AAN9M024</accession>
<feature type="region of interest" description="Disordered" evidence="1">
    <location>
        <begin position="1"/>
        <end position="47"/>
    </location>
</feature>
<evidence type="ECO:0000256" key="1">
    <source>
        <dbReference type="SAM" id="MobiDB-lite"/>
    </source>
</evidence>
<feature type="compositionally biased region" description="Basic and acidic residues" evidence="1">
    <location>
        <begin position="1"/>
        <end position="14"/>
    </location>
</feature>
<dbReference type="AlphaFoldDB" id="A0AAN9M024"/>
<keyword evidence="3" id="KW-1185">Reference proteome</keyword>
<organism evidence="2 3">
    <name type="scientific">Canavalia gladiata</name>
    <name type="common">Sword bean</name>
    <name type="synonym">Dolichos gladiatus</name>
    <dbReference type="NCBI Taxonomy" id="3824"/>
    <lineage>
        <taxon>Eukaryota</taxon>
        <taxon>Viridiplantae</taxon>
        <taxon>Streptophyta</taxon>
        <taxon>Embryophyta</taxon>
        <taxon>Tracheophyta</taxon>
        <taxon>Spermatophyta</taxon>
        <taxon>Magnoliopsida</taxon>
        <taxon>eudicotyledons</taxon>
        <taxon>Gunneridae</taxon>
        <taxon>Pentapetalae</taxon>
        <taxon>rosids</taxon>
        <taxon>fabids</taxon>
        <taxon>Fabales</taxon>
        <taxon>Fabaceae</taxon>
        <taxon>Papilionoideae</taxon>
        <taxon>50 kb inversion clade</taxon>
        <taxon>NPAAA clade</taxon>
        <taxon>indigoferoid/millettioid clade</taxon>
        <taxon>Phaseoleae</taxon>
        <taxon>Canavalia</taxon>
    </lineage>
</organism>
<evidence type="ECO:0000313" key="2">
    <source>
        <dbReference type="EMBL" id="KAK7345331.1"/>
    </source>
</evidence>